<accession>A0ABV8CSJ2</accession>
<evidence type="ECO:0000256" key="2">
    <source>
        <dbReference type="ARBA" id="ARBA00022676"/>
    </source>
</evidence>
<dbReference type="SUPFAM" id="SSF53448">
    <property type="entry name" value="Nucleotide-diphospho-sugar transferases"/>
    <property type="match status" value="1"/>
</dbReference>
<comment type="caution">
    <text evidence="6">The sequence shown here is derived from an EMBL/GenBank/DDBJ whole genome shotgun (WGS) entry which is preliminary data.</text>
</comment>
<sequence>MVYVVILNWKGAADTIACVKSVLASEGQNYKIVVCDNASPDSSYDVILNELTSYVQDKSISIVELSKLEAEKQQSSFVDNRLVLIQTGQNYGYAGGNNIGIRYSLNQQDCEYIWILNNDTEVDPSAMVEMVKKFVDPLVGFCGSRLVYYHDRNKLQGLGGVYNPWLGTTSHYFAHADSAQVFDDEEVTRAVSYPIGASIMFRRDFFDRVGLLSEAYFLYYEELDITARAKSIYKFSIATNSKVYHKEGASTNAGKSLTSSYYSLRSRLIFSRKYYHAYYPFVKLSYIFVMLNAIFNANYRKAFIAIRFLFSREGNR</sequence>
<protein>
    <submittedName>
        <fullName evidence="6">Glycosyltransferase family 2 protein</fullName>
    </submittedName>
</protein>
<dbReference type="PANTHER" id="PTHR43179">
    <property type="entry name" value="RHAMNOSYLTRANSFERASE WBBL"/>
    <property type="match status" value="1"/>
</dbReference>
<keyword evidence="7" id="KW-1185">Reference proteome</keyword>
<dbReference type="Proteomes" id="UP001595692">
    <property type="component" value="Unassembled WGS sequence"/>
</dbReference>
<evidence type="ECO:0000256" key="4">
    <source>
        <dbReference type="SAM" id="Phobius"/>
    </source>
</evidence>
<reference evidence="7" key="1">
    <citation type="journal article" date="2019" name="Int. J. Syst. Evol. Microbiol.">
        <title>The Global Catalogue of Microorganisms (GCM) 10K type strain sequencing project: providing services to taxonomists for standard genome sequencing and annotation.</title>
        <authorList>
            <consortium name="The Broad Institute Genomics Platform"/>
            <consortium name="The Broad Institute Genome Sequencing Center for Infectious Disease"/>
            <person name="Wu L."/>
            <person name="Ma J."/>
        </authorList>
    </citation>
    <scope>NUCLEOTIDE SEQUENCE [LARGE SCALE GENOMIC DNA]</scope>
    <source>
        <strain evidence="7">CCUG 54939</strain>
    </source>
</reference>
<dbReference type="InterPro" id="IPR029044">
    <property type="entry name" value="Nucleotide-diphossugar_trans"/>
</dbReference>
<evidence type="ECO:0000313" key="7">
    <source>
        <dbReference type="Proteomes" id="UP001595692"/>
    </source>
</evidence>
<gene>
    <name evidence="6" type="ORF">ACFOSS_16650</name>
</gene>
<name>A0ABV8CSJ2_9GAMM</name>
<dbReference type="RefSeq" id="WP_377154728.1">
    <property type="nucleotide sequence ID" value="NZ_JBHSAF010000015.1"/>
</dbReference>
<dbReference type="CDD" id="cd04186">
    <property type="entry name" value="GT_2_like_c"/>
    <property type="match status" value="1"/>
</dbReference>
<keyword evidence="3" id="KW-0808">Transferase</keyword>
<feature type="domain" description="Glycosyltransferase 2-like" evidence="5">
    <location>
        <begin position="79"/>
        <end position="207"/>
    </location>
</feature>
<dbReference type="InterPro" id="IPR001173">
    <property type="entry name" value="Glyco_trans_2-like"/>
</dbReference>
<dbReference type="Pfam" id="PF00535">
    <property type="entry name" value="Glycos_transf_2"/>
    <property type="match status" value="1"/>
</dbReference>
<dbReference type="Gene3D" id="3.90.550.10">
    <property type="entry name" value="Spore Coat Polysaccharide Biosynthesis Protein SpsA, Chain A"/>
    <property type="match status" value="1"/>
</dbReference>
<keyword evidence="4" id="KW-0812">Transmembrane</keyword>
<keyword evidence="2" id="KW-0328">Glycosyltransferase</keyword>
<evidence type="ECO:0000256" key="1">
    <source>
        <dbReference type="ARBA" id="ARBA00006739"/>
    </source>
</evidence>
<evidence type="ECO:0000313" key="6">
    <source>
        <dbReference type="EMBL" id="MFC3915074.1"/>
    </source>
</evidence>
<proteinExistence type="inferred from homology"/>
<keyword evidence="4" id="KW-1133">Transmembrane helix</keyword>
<evidence type="ECO:0000256" key="3">
    <source>
        <dbReference type="ARBA" id="ARBA00022679"/>
    </source>
</evidence>
<feature type="transmembrane region" description="Helical" evidence="4">
    <location>
        <begin position="277"/>
        <end position="299"/>
    </location>
</feature>
<dbReference type="PANTHER" id="PTHR43179:SF12">
    <property type="entry name" value="GALACTOFURANOSYLTRANSFERASE GLFT2"/>
    <property type="match status" value="1"/>
</dbReference>
<dbReference type="EMBL" id="JBHSAF010000015">
    <property type="protein sequence ID" value="MFC3915074.1"/>
    <property type="molecule type" value="Genomic_DNA"/>
</dbReference>
<organism evidence="6 7">
    <name type="scientific">Pseudaeromonas sharmana</name>
    <dbReference type="NCBI Taxonomy" id="328412"/>
    <lineage>
        <taxon>Bacteria</taxon>
        <taxon>Pseudomonadati</taxon>
        <taxon>Pseudomonadota</taxon>
        <taxon>Gammaproteobacteria</taxon>
        <taxon>Aeromonadales</taxon>
        <taxon>Aeromonadaceae</taxon>
        <taxon>Pseudaeromonas</taxon>
    </lineage>
</organism>
<keyword evidence="4" id="KW-0472">Membrane</keyword>
<evidence type="ECO:0000259" key="5">
    <source>
        <dbReference type="Pfam" id="PF00535"/>
    </source>
</evidence>
<comment type="similarity">
    <text evidence="1">Belongs to the glycosyltransferase 2 family.</text>
</comment>